<name>A0AAW0PVE6_9GOBI</name>
<reference evidence="4" key="1">
    <citation type="submission" date="2024-04" db="EMBL/GenBank/DDBJ databases">
        <title>Salinicola lusitanus LLJ914,a marine bacterium isolated from the Okinawa Trough.</title>
        <authorList>
            <person name="Li J."/>
        </authorList>
    </citation>
    <scope>NUCLEOTIDE SEQUENCE [LARGE SCALE GENOMIC DNA]</scope>
</reference>
<proteinExistence type="predicted"/>
<feature type="transmembrane region" description="Helical" evidence="1">
    <location>
        <begin position="12"/>
        <end position="35"/>
    </location>
</feature>
<dbReference type="AlphaFoldDB" id="A0AAW0PVE6"/>
<accession>A0AAW0PVE6</accession>
<organism evidence="3 4">
    <name type="scientific">Mugilogobius chulae</name>
    <name type="common">yellowstripe goby</name>
    <dbReference type="NCBI Taxonomy" id="88201"/>
    <lineage>
        <taxon>Eukaryota</taxon>
        <taxon>Metazoa</taxon>
        <taxon>Chordata</taxon>
        <taxon>Craniata</taxon>
        <taxon>Vertebrata</taxon>
        <taxon>Euteleostomi</taxon>
        <taxon>Actinopterygii</taxon>
        <taxon>Neopterygii</taxon>
        <taxon>Teleostei</taxon>
        <taxon>Neoteleostei</taxon>
        <taxon>Acanthomorphata</taxon>
        <taxon>Gobiaria</taxon>
        <taxon>Gobiiformes</taxon>
        <taxon>Gobioidei</taxon>
        <taxon>Gobiidae</taxon>
        <taxon>Gobionellinae</taxon>
        <taxon>Mugilogobius</taxon>
    </lineage>
</organism>
<keyword evidence="1" id="KW-0472">Membrane</keyword>
<protein>
    <recommendedName>
        <fullName evidence="2">CULT domain-containing protein</fullName>
    </recommendedName>
</protein>
<dbReference type="Gene3D" id="2.170.150.20">
    <property type="entry name" value="Peptide methionine sulfoxide reductase"/>
    <property type="match status" value="1"/>
</dbReference>
<keyword evidence="1" id="KW-1133">Transmembrane helix</keyword>
<gene>
    <name evidence="3" type="ORF">WMY93_004661</name>
</gene>
<dbReference type="FunFam" id="2.170.150.20:FF:000007">
    <property type="entry name" value="Protein cereblon"/>
    <property type="match status" value="1"/>
</dbReference>
<comment type="caution">
    <text evidence="3">The sequence shown here is derived from an EMBL/GenBank/DDBJ whole genome shotgun (WGS) entry which is preliminary data.</text>
</comment>
<keyword evidence="1" id="KW-0812">Transmembrane</keyword>
<evidence type="ECO:0000256" key="1">
    <source>
        <dbReference type="SAM" id="Phobius"/>
    </source>
</evidence>
<evidence type="ECO:0000313" key="3">
    <source>
        <dbReference type="EMBL" id="KAK7933765.1"/>
    </source>
</evidence>
<dbReference type="PROSITE" id="PS51788">
    <property type="entry name" value="CULT"/>
    <property type="match status" value="1"/>
</dbReference>
<dbReference type="InterPro" id="IPR034750">
    <property type="entry name" value="CULT"/>
</dbReference>
<dbReference type="Proteomes" id="UP001460270">
    <property type="component" value="Unassembled WGS sequence"/>
</dbReference>
<keyword evidence="4" id="KW-1185">Reference proteome</keyword>
<dbReference type="EMBL" id="JBBPFD010000003">
    <property type="protein sequence ID" value="KAK7933765.1"/>
    <property type="molecule type" value="Genomic_DNA"/>
</dbReference>
<evidence type="ECO:0000313" key="4">
    <source>
        <dbReference type="Proteomes" id="UP001460270"/>
    </source>
</evidence>
<feature type="domain" description="CULT" evidence="2">
    <location>
        <begin position="53"/>
        <end position="201"/>
    </location>
</feature>
<dbReference type="CDD" id="cd15777">
    <property type="entry name" value="CRBN_C_like"/>
    <property type="match status" value="1"/>
</dbReference>
<evidence type="ECO:0000259" key="2">
    <source>
        <dbReference type="PROSITE" id="PS51788"/>
    </source>
</evidence>
<sequence>MGTALISLRVSMGLIFTCPTASYPLLFLLFIQSYLQLGQACPGSTTEKGVSTDPLMLCRACGYEVANGSDIGFVSSRLALSSRNDTLLGGRRVTVQLFENPHEKQFEVITFRTADVTLHWPADKRFSWFPGFAWTIATCPRCKAHLGWGFQPDHWPNTVTASQFDESQSTFWIFPVFSEGARVQIRTSIATAITTAISTMR</sequence>